<dbReference type="RefSeq" id="WP_179236300.1">
    <property type="nucleotide sequence ID" value="NZ_JACBNQ010000001.1"/>
</dbReference>
<dbReference type="InterPro" id="IPR010930">
    <property type="entry name" value="Flg_bb/hook_C_dom"/>
</dbReference>
<keyword evidence="6" id="KW-0969">Cilium</keyword>
<evidence type="ECO:0000256" key="1">
    <source>
        <dbReference type="ARBA" id="ARBA00009677"/>
    </source>
</evidence>
<feature type="domain" description="Flagellar basal-body/hook protein C-terminal" evidence="4">
    <location>
        <begin position="202"/>
        <end position="242"/>
    </location>
</feature>
<keyword evidence="6" id="KW-0966">Cell projection</keyword>
<protein>
    <submittedName>
        <fullName evidence="6">Flagellar hook-basal body protein</fullName>
    </submittedName>
</protein>
<evidence type="ECO:0000259" key="4">
    <source>
        <dbReference type="Pfam" id="PF06429"/>
    </source>
</evidence>
<dbReference type="GO" id="GO:0009425">
    <property type="term" value="C:bacterial-type flagellum basal body"/>
    <property type="evidence" value="ECO:0007669"/>
    <property type="project" value="UniProtKB-SubCell"/>
</dbReference>
<evidence type="ECO:0000256" key="2">
    <source>
        <dbReference type="RuleBase" id="RU362116"/>
    </source>
</evidence>
<dbReference type="Pfam" id="PF00460">
    <property type="entry name" value="Flg_bb_rod"/>
    <property type="match status" value="1"/>
</dbReference>
<keyword evidence="7" id="KW-1185">Reference proteome</keyword>
<dbReference type="InterPro" id="IPR053967">
    <property type="entry name" value="LlgE_F_G-like_D1"/>
</dbReference>
<dbReference type="Pfam" id="PF22692">
    <property type="entry name" value="LlgE_F_G_D1"/>
    <property type="match status" value="1"/>
</dbReference>
<feature type="domain" description="Flagellar hook protein FlgE/F/G-like D1" evidence="5">
    <location>
        <begin position="95"/>
        <end position="156"/>
    </location>
</feature>
<dbReference type="NCBIfam" id="TIGR03506">
    <property type="entry name" value="FlgEFG_subfam"/>
    <property type="match status" value="1"/>
</dbReference>
<dbReference type="EMBL" id="JACBNQ010000001">
    <property type="protein sequence ID" value="NYB72612.1"/>
    <property type="molecule type" value="Genomic_DNA"/>
</dbReference>
<dbReference type="AlphaFoldDB" id="A0A974BGG1"/>
<comment type="subcellular location">
    <subcellularLocation>
        <location evidence="2">Bacterial flagellum basal body</location>
    </subcellularLocation>
</comment>
<dbReference type="InterPro" id="IPR019776">
    <property type="entry name" value="Flagellar_basal_body_rod_CS"/>
</dbReference>
<dbReference type="Pfam" id="PF06429">
    <property type="entry name" value="Flg_bbr_C"/>
    <property type="match status" value="1"/>
</dbReference>
<dbReference type="SUPFAM" id="SSF117143">
    <property type="entry name" value="Flagellar hook protein flgE"/>
    <property type="match status" value="1"/>
</dbReference>
<gene>
    <name evidence="6" type="ORF">HZF24_00495</name>
</gene>
<evidence type="ECO:0000313" key="7">
    <source>
        <dbReference type="Proteomes" id="UP000611629"/>
    </source>
</evidence>
<keyword evidence="2" id="KW-0975">Bacterial flagellum</keyword>
<evidence type="ECO:0000259" key="3">
    <source>
        <dbReference type="Pfam" id="PF00460"/>
    </source>
</evidence>
<keyword evidence="6" id="KW-0282">Flagellum</keyword>
<accession>A0A974BGG1</accession>
<dbReference type="InterPro" id="IPR020013">
    <property type="entry name" value="Flagellar_FlgE/F/G"/>
</dbReference>
<reference evidence="6" key="1">
    <citation type="submission" date="2020-07" db="EMBL/GenBank/DDBJ databases">
        <title>Genomic analysis of a strain of Sedimentibacter Hydroxybenzoicus DSM7310.</title>
        <authorList>
            <person name="Ma S."/>
        </authorList>
    </citation>
    <scope>NUCLEOTIDE SEQUENCE</scope>
    <source>
        <strain evidence="6">DSM 7310</strain>
    </source>
</reference>
<dbReference type="PANTHER" id="PTHR30435:SF19">
    <property type="entry name" value="FLAGELLAR BASAL-BODY ROD PROTEIN FLGG"/>
    <property type="match status" value="1"/>
</dbReference>
<name>A0A974BGG1_SEDHY</name>
<dbReference type="InterPro" id="IPR001444">
    <property type="entry name" value="Flag_bb_rod_N"/>
</dbReference>
<evidence type="ECO:0000313" key="6">
    <source>
        <dbReference type="EMBL" id="NYB72612.1"/>
    </source>
</evidence>
<feature type="domain" description="Flagellar basal body rod protein N-terminal" evidence="3">
    <location>
        <begin position="5"/>
        <end position="35"/>
    </location>
</feature>
<dbReference type="PANTHER" id="PTHR30435">
    <property type="entry name" value="FLAGELLAR PROTEIN"/>
    <property type="match status" value="1"/>
</dbReference>
<dbReference type="PROSITE" id="PS00588">
    <property type="entry name" value="FLAGELLA_BB_ROD"/>
    <property type="match status" value="1"/>
</dbReference>
<proteinExistence type="inferred from homology"/>
<dbReference type="InterPro" id="IPR037925">
    <property type="entry name" value="FlgE/F/G-like"/>
</dbReference>
<sequence length="250" mass="28019">MSRGFYALASGMLTQQRKIDISSNNIANMNTPGYKKEQAVTTTFGELFINKYKQNGIYNEATPINNVSLIHTVVENNTFHSQGTLEETGRTLDFAIMGPGFFSVDVDNQILYTRNGSFNIDDEGYMVLEGSGRVQGEFGEIYLGTDKFEFAEDGSIVVEDEVVDRIAVYDFADYNALNKYGPGMYISDEDPELIDYPRVVNQTIERSNVNMTEEFTGILASQRSLQTASQAFKIYDMINEKAVTEIGKIE</sequence>
<comment type="similarity">
    <text evidence="1 2">Belongs to the flagella basal body rod proteins family.</text>
</comment>
<dbReference type="GO" id="GO:0071978">
    <property type="term" value="P:bacterial-type flagellum-dependent swarming motility"/>
    <property type="evidence" value="ECO:0007669"/>
    <property type="project" value="TreeGrafter"/>
</dbReference>
<evidence type="ECO:0000259" key="5">
    <source>
        <dbReference type="Pfam" id="PF22692"/>
    </source>
</evidence>
<comment type="caution">
    <text evidence="6">The sequence shown here is derived from an EMBL/GenBank/DDBJ whole genome shotgun (WGS) entry which is preliminary data.</text>
</comment>
<organism evidence="6 7">
    <name type="scientific">Sedimentibacter hydroxybenzoicus DSM 7310</name>
    <dbReference type="NCBI Taxonomy" id="1123245"/>
    <lineage>
        <taxon>Bacteria</taxon>
        <taxon>Bacillati</taxon>
        <taxon>Bacillota</taxon>
        <taxon>Tissierellia</taxon>
        <taxon>Sedimentibacter</taxon>
    </lineage>
</organism>
<dbReference type="Proteomes" id="UP000611629">
    <property type="component" value="Unassembled WGS sequence"/>
</dbReference>